<dbReference type="InterPro" id="IPR001867">
    <property type="entry name" value="OmpR/PhoB-type_DNA-bd"/>
</dbReference>
<dbReference type="RefSeq" id="WP_099517555.1">
    <property type="nucleotide sequence ID" value="NZ_CP016808.1"/>
</dbReference>
<dbReference type="Pfam" id="PF00486">
    <property type="entry name" value="Trans_reg_C"/>
    <property type="match status" value="1"/>
</dbReference>
<evidence type="ECO:0000256" key="4">
    <source>
        <dbReference type="ARBA" id="ARBA00023125"/>
    </source>
</evidence>
<evidence type="ECO:0000256" key="2">
    <source>
        <dbReference type="ARBA" id="ARBA00023012"/>
    </source>
</evidence>
<dbReference type="SMART" id="SM00862">
    <property type="entry name" value="Trans_reg_C"/>
    <property type="match status" value="1"/>
</dbReference>
<proteinExistence type="predicted"/>
<dbReference type="PANTHER" id="PTHR48111:SF1">
    <property type="entry name" value="TWO-COMPONENT RESPONSE REGULATOR ORR33"/>
    <property type="match status" value="1"/>
</dbReference>
<evidence type="ECO:0000259" key="8">
    <source>
        <dbReference type="PROSITE" id="PS50110"/>
    </source>
</evidence>
<evidence type="ECO:0000256" key="5">
    <source>
        <dbReference type="ARBA" id="ARBA00023163"/>
    </source>
</evidence>
<dbReference type="Pfam" id="PF00072">
    <property type="entry name" value="Response_reg"/>
    <property type="match status" value="1"/>
</dbReference>
<gene>
    <name evidence="10" type="ORF">BBD42_06710</name>
</gene>
<organism evidence="10">
    <name type="scientific">Paenibacillus sp. BIHB 4019</name>
    <dbReference type="NCBI Taxonomy" id="1870819"/>
    <lineage>
        <taxon>Bacteria</taxon>
        <taxon>Bacillati</taxon>
        <taxon>Bacillota</taxon>
        <taxon>Bacilli</taxon>
        <taxon>Bacillales</taxon>
        <taxon>Paenibacillaceae</taxon>
        <taxon>Paenibacillus</taxon>
    </lineage>
</organism>
<dbReference type="Gene3D" id="3.40.50.2300">
    <property type="match status" value="1"/>
</dbReference>
<feature type="modified residue" description="4-aspartylphosphate" evidence="6">
    <location>
        <position position="51"/>
    </location>
</feature>
<dbReference type="PANTHER" id="PTHR48111">
    <property type="entry name" value="REGULATOR OF RPOS"/>
    <property type="match status" value="1"/>
</dbReference>
<name>A0A1B2DER3_9BACL</name>
<dbReference type="PROSITE" id="PS50110">
    <property type="entry name" value="RESPONSE_REGULATORY"/>
    <property type="match status" value="1"/>
</dbReference>
<dbReference type="Gene3D" id="1.10.10.10">
    <property type="entry name" value="Winged helix-like DNA-binding domain superfamily/Winged helix DNA-binding domain"/>
    <property type="match status" value="1"/>
</dbReference>
<keyword evidence="2" id="KW-0902">Two-component regulatory system</keyword>
<dbReference type="GO" id="GO:0032993">
    <property type="term" value="C:protein-DNA complex"/>
    <property type="evidence" value="ECO:0007669"/>
    <property type="project" value="TreeGrafter"/>
</dbReference>
<evidence type="ECO:0000256" key="7">
    <source>
        <dbReference type="PROSITE-ProRule" id="PRU01091"/>
    </source>
</evidence>
<dbReference type="CDD" id="cd00383">
    <property type="entry name" value="trans_reg_C"/>
    <property type="match status" value="1"/>
</dbReference>
<dbReference type="PROSITE" id="PS51755">
    <property type="entry name" value="OMPR_PHOB"/>
    <property type="match status" value="1"/>
</dbReference>
<evidence type="ECO:0000313" key="10">
    <source>
        <dbReference type="EMBL" id="ANY66186.1"/>
    </source>
</evidence>
<reference evidence="10" key="1">
    <citation type="submission" date="2016-08" db="EMBL/GenBank/DDBJ databases">
        <title>Complete Genome Seqeunce of Paenibacillus sp. BIHB 4019 from tea rhizoplane.</title>
        <authorList>
            <person name="Thakur R."/>
            <person name="Swarnkar M.K."/>
            <person name="Gulati A."/>
        </authorList>
    </citation>
    <scope>NUCLEOTIDE SEQUENCE [LARGE SCALE GENOMIC DNA]</scope>
    <source>
        <strain evidence="10">BIHB4019</strain>
    </source>
</reference>
<dbReference type="Gene3D" id="6.10.250.690">
    <property type="match status" value="1"/>
</dbReference>
<accession>A0A1B2DER3</accession>
<dbReference type="SUPFAM" id="SSF52172">
    <property type="entry name" value="CheY-like"/>
    <property type="match status" value="1"/>
</dbReference>
<evidence type="ECO:0000256" key="1">
    <source>
        <dbReference type="ARBA" id="ARBA00022553"/>
    </source>
</evidence>
<evidence type="ECO:0000256" key="3">
    <source>
        <dbReference type="ARBA" id="ARBA00023015"/>
    </source>
</evidence>
<dbReference type="InterPro" id="IPR039420">
    <property type="entry name" value="WalR-like"/>
</dbReference>
<feature type="domain" description="Response regulatory" evidence="8">
    <location>
        <begin position="4"/>
        <end position="115"/>
    </location>
</feature>
<dbReference type="InterPro" id="IPR001789">
    <property type="entry name" value="Sig_transdc_resp-reg_receiver"/>
</dbReference>
<dbReference type="GO" id="GO:0000976">
    <property type="term" value="F:transcription cis-regulatory region binding"/>
    <property type="evidence" value="ECO:0007669"/>
    <property type="project" value="TreeGrafter"/>
</dbReference>
<keyword evidence="4 7" id="KW-0238">DNA-binding</keyword>
<feature type="DNA-binding region" description="OmpR/PhoB-type" evidence="7">
    <location>
        <begin position="123"/>
        <end position="224"/>
    </location>
</feature>
<evidence type="ECO:0000259" key="9">
    <source>
        <dbReference type="PROSITE" id="PS51755"/>
    </source>
</evidence>
<dbReference type="GO" id="GO:0000156">
    <property type="term" value="F:phosphorelay response regulator activity"/>
    <property type="evidence" value="ECO:0007669"/>
    <property type="project" value="TreeGrafter"/>
</dbReference>
<dbReference type="GO" id="GO:0005829">
    <property type="term" value="C:cytosol"/>
    <property type="evidence" value="ECO:0007669"/>
    <property type="project" value="TreeGrafter"/>
</dbReference>
<keyword evidence="5" id="KW-0804">Transcription</keyword>
<dbReference type="SMART" id="SM00448">
    <property type="entry name" value="REC"/>
    <property type="match status" value="1"/>
</dbReference>
<dbReference type="InterPro" id="IPR016032">
    <property type="entry name" value="Sig_transdc_resp-reg_C-effctor"/>
</dbReference>
<dbReference type="InterPro" id="IPR011006">
    <property type="entry name" value="CheY-like_superfamily"/>
</dbReference>
<dbReference type="SUPFAM" id="SSF46894">
    <property type="entry name" value="C-terminal effector domain of the bipartite response regulators"/>
    <property type="match status" value="1"/>
</dbReference>
<protein>
    <submittedName>
        <fullName evidence="10">DNA-binding response regulator</fullName>
    </submittedName>
</protein>
<feature type="domain" description="OmpR/PhoB-type" evidence="9">
    <location>
        <begin position="123"/>
        <end position="224"/>
    </location>
</feature>
<keyword evidence="3" id="KW-0805">Transcription regulation</keyword>
<dbReference type="AlphaFoldDB" id="A0A1B2DER3"/>
<keyword evidence="1 6" id="KW-0597">Phosphoprotein</keyword>
<evidence type="ECO:0000256" key="6">
    <source>
        <dbReference type="PROSITE-ProRule" id="PRU00169"/>
    </source>
</evidence>
<dbReference type="InterPro" id="IPR036388">
    <property type="entry name" value="WH-like_DNA-bd_sf"/>
</dbReference>
<dbReference type="GO" id="GO:0006355">
    <property type="term" value="P:regulation of DNA-templated transcription"/>
    <property type="evidence" value="ECO:0007669"/>
    <property type="project" value="InterPro"/>
</dbReference>
<dbReference type="EMBL" id="CP016808">
    <property type="protein sequence ID" value="ANY66186.1"/>
    <property type="molecule type" value="Genomic_DNA"/>
</dbReference>
<sequence length="224" mass="25717">MSVKLLYIEDDKEIGQFVYAHLQERGYEVQWLLSGERALEAAAGCSLAILDVMLPGLDGFTIGQRLKKAEPSMPILMLSARTAIDDKLQGLQFADDYLTKPFHPDELTARVEVLLRRFASVAAEPLAVKHWLVFEQENRIENRETGEEILLTGKQFQIFSYLLRHLGQIMTKEQIYEGVWGETYLEGDKTLMVHIRYLREKLEKDPAHPEIIETVRGIGYRVKP</sequence>